<evidence type="ECO:0000313" key="2">
    <source>
        <dbReference type="Proteomes" id="UP000694846"/>
    </source>
</evidence>
<dbReference type="AlphaFoldDB" id="A0A8B8FJG9"/>
<proteinExistence type="predicted"/>
<evidence type="ECO:0000256" key="1">
    <source>
        <dbReference type="SAM" id="MobiDB-lite"/>
    </source>
</evidence>
<reference evidence="3" key="1">
    <citation type="submission" date="2025-08" db="UniProtKB">
        <authorList>
            <consortium name="RefSeq"/>
        </authorList>
    </citation>
    <scope>IDENTIFICATION</scope>
    <source>
        <tissue evidence="3">Whole body</tissue>
    </source>
</reference>
<dbReference type="Proteomes" id="UP000694846">
    <property type="component" value="Unplaced"/>
</dbReference>
<keyword evidence="2" id="KW-1185">Reference proteome</keyword>
<feature type="compositionally biased region" description="Basic residues" evidence="1">
    <location>
        <begin position="299"/>
        <end position="317"/>
    </location>
</feature>
<dbReference type="OrthoDB" id="6593935at2759"/>
<name>A0A8B8FJG9_9HEMI</name>
<sequence length="336" mass="38796">MKDFLEWVRKCFLLVDMMHLADVDDETLQVLMFQNGSSRDELIKLLVYKLLLDIDSEGEDIQKHNIEKVLVTFGLLNKEVTRQFLNGSMPTKLHVATWKRIIEAMVPNTTIESEGSSYDELMNYIFNKDQYFQSVKKKNYLPPELIPKLKVKTNLNEITESIEETTDKLIEILNKPIKTDIKSDNKTVSYYEEHSSNHDTFEFMDLISIKKDIEEYIKISTDNKITSLNSEQPVKMSPQQFLELTMKQNLIHTDNFESKIEDIAKLVKAEQDLHILTNSLADQVVNDDECGGRRESAGHRRRRQRRAVAARRGRGRLSGRGDFSGRGGISGRGDRH</sequence>
<feature type="compositionally biased region" description="Gly residues" evidence="1">
    <location>
        <begin position="318"/>
        <end position="336"/>
    </location>
</feature>
<accession>A0A8B8FJG9</accession>
<gene>
    <name evidence="3" type="primary">LOC112683795</name>
</gene>
<dbReference type="RefSeq" id="XP_025410732.1">
    <property type="nucleotide sequence ID" value="XM_025554947.1"/>
</dbReference>
<evidence type="ECO:0000313" key="3">
    <source>
        <dbReference type="RefSeq" id="XP_025410732.1"/>
    </source>
</evidence>
<feature type="region of interest" description="Disordered" evidence="1">
    <location>
        <begin position="289"/>
        <end position="336"/>
    </location>
</feature>
<dbReference type="GeneID" id="112683795"/>
<protein>
    <submittedName>
        <fullName evidence="3">Uncharacterized protein LOC112683795 isoform X1</fullName>
    </submittedName>
</protein>
<organism evidence="2 3">
    <name type="scientific">Sipha flava</name>
    <name type="common">yellow sugarcane aphid</name>
    <dbReference type="NCBI Taxonomy" id="143950"/>
    <lineage>
        <taxon>Eukaryota</taxon>
        <taxon>Metazoa</taxon>
        <taxon>Ecdysozoa</taxon>
        <taxon>Arthropoda</taxon>
        <taxon>Hexapoda</taxon>
        <taxon>Insecta</taxon>
        <taxon>Pterygota</taxon>
        <taxon>Neoptera</taxon>
        <taxon>Paraneoptera</taxon>
        <taxon>Hemiptera</taxon>
        <taxon>Sternorrhyncha</taxon>
        <taxon>Aphidomorpha</taxon>
        <taxon>Aphidoidea</taxon>
        <taxon>Aphididae</taxon>
        <taxon>Sipha</taxon>
    </lineage>
</organism>